<keyword evidence="2" id="KW-0480">Metal-thiolate cluster</keyword>
<gene>
    <name evidence="3" type="ORF">ACELLULO517_22145</name>
</gene>
<dbReference type="Gene3D" id="2.30.170.10">
    <property type="match status" value="1"/>
</dbReference>
<reference evidence="3 4" key="1">
    <citation type="journal article" date="2021" name="Microorganisms">
        <title>Acidisoma silvae sp. nov. and Acidisomacellulosilytica sp. nov., Two Acidophilic Bacteria Isolated from Decaying Wood, Hydrolyzing Cellulose and Producing Poly-3-hydroxybutyrate.</title>
        <authorList>
            <person name="Mieszkin S."/>
            <person name="Pouder E."/>
            <person name="Uroz S."/>
            <person name="Simon-Colin C."/>
            <person name="Alain K."/>
        </authorList>
    </citation>
    <scope>NUCLEOTIDE SEQUENCE [LARGE SCALE GENOMIC DNA]</scope>
    <source>
        <strain evidence="3 4">HW T5.17</strain>
    </source>
</reference>
<dbReference type="Pfam" id="PF02069">
    <property type="entry name" value="Metallothio_Pro"/>
    <property type="match status" value="1"/>
</dbReference>
<dbReference type="SUPFAM" id="SSF57868">
    <property type="entry name" value="Metallothionein"/>
    <property type="match status" value="1"/>
</dbReference>
<dbReference type="InterPro" id="IPR000518">
    <property type="entry name" value="Metalthion_fam14_prok"/>
</dbReference>
<keyword evidence="4" id="KW-1185">Reference proteome</keyword>
<evidence type="ECO:0000256" key="2">
    <source>
        <dbReference type="ARBA" id="ARBA00022851"/>
    </source>
</evidence>
<name>A0A963Z6H0_9PROT</name>
<dbReference type="PRINTS" id="PR00859">
    <property type="entry name" value="MTPROKARYOTE"/>
</dbReference>
<dbReference type="AlphaFoldDB" id="A0A963Z6H0"/>
<accession>A0A963Z6H0</accession>
<sequence length="56" mass="5802">MSVTIEQVKCACGDCVCVVSVEKGVKRNGRIYCGESCAEHHTSGAGCEHAGCTCHG</sequence>
<comment type="caution">
    <text evidence="3">The sequence shown here is derived from an EMBL/GenBank/DDBJ whole genome shotgun (WGS) entry which is preliminary data.</text>
</comment>
<evidence type="ECO:0000256" key="1">
    <source>
        <dbReference type="ARBA" id="ARBA00022723"/>
    </source>
</evidence>
<dbReference type="Proteomes" id="UP000721844">
    <property type="component" value="Unassembled WGS sequence"/>
</dbReference>
<organism evidence="3 4">
    <name type="scientific">Acidisoma cellulosilyticum</name>
    <dbReference type="NCBI Taxonomy" id="2802395"/>
    <lineage>
        <taxon>Bacteria</taxon>
        <taxon>Pseudomonadati</taxon>
        <taxon>Pseudomonadota</taxon>
        <taxon>Alphaproteobacteria</taxon>
        <taxon>Acetobacterales</taxon>
        <taxon>Acidocellaceae</taxon>
        <taxon>Acidisoma</taxon>
    </lineage>
</organism>
<dbReference type="EMBL" id="JAESVA010000010">
    <property type="protein sequence ID" value="MCB8882965.1"/>
    <property type="molecule type" value="Genomic_DNA"/>
</dbReference>
<evidence type="ECO:0000313" key="3">
    <source>
        <dbReference type="EMBL" id="MCB8882965.1"/>
    </source>
</evidence>
<proteinExistence type="predicted"/>
<dbReference type="InterPro" id="IPR017854">
    <property type="entry name" value="Metalthion_dom_sf"/>
</dbReference>
<dbReference type="RefSeq" id="WP_227309623.1">
    <property type="nucleotide sequence ID" value="NZ_JAESVA010000010.1"/>
</dbReference>
<evidence type="ECO:0000313" key="4">
    <source>
        <dbReference type="Proteomes" id="UP000721844"/>
    </source>
</evidence>
<dbReference type="GO" id="GO:0046872">
    <property type="term" value="F:metal ion binding"/>
    <property type="evidence" value="ECO:0007669"/>
    <property type="project" value="UniProtKB-KW"/>
</dbReference>
<keyword evidence="1" id="KW-0479">Metal-binding</keyword>
<protein>
    <submittedName>
        <fullName evidence="3">Metallothionein</fullName>
    </submittedName>
</protein>